<keyword evidence="11 15" id="KW-1015">Disulfide bond</keyword>
<evidence type="ECO:0000256" key="4">
    <source>
        <dbReference type="ARBA" id="ARBA00022670"/>
    </source>
</evidence>
<evidence type="ECO:0000256" key="2">
    <source>
        <dbReference type="ARBA" id="ARBA00022525"/>
    </source>
</evidence>
<dbReference type="InterPro" id="IPR002870">
    <property type="entry name" value="Peptidase_M12B_N"/>
</dbReference>
<evidence type="ECO:0000256" key="16">
    <source>
        <dbReference type="PROSITE-ProRule" id="PRU00276"/>
    </source>
</evidence>
<dbReference type="Pfam" id="PF00090">
    <property type="entry name" value="TSP_1"/>
    <property type="match status" value="1"/>
</dbReference>
<feature type="disulfide bond" evidence="15">
    <location>
        <begin position="529"/>
        <end position="566"/>
    </location>
</feature>
<feature type="domain" description="ShKT" evidence="21">
    <location>
        <begin position="1035"/>
        <end position="1069"/>
    </location>
</feature>
<accession>A0AAN9G5V8</accession>
<feature type="active site" evidence="13 16">
    <location>
        <position position="363"/>
    </location>
</feature>
<feature type="disulfide bond" evidence="15">
    <location>
        <begin position="455"/>
        <end position="480"/>
    </location>
</feature>
<dbReference type="Pfam" id="PF01549">
    <property type="entry name" value="ShK"/>
    <property type="match status" value="5"/>
</dbReference>
<dbReference type="EMBL" id="JBAMIC010000018">
    <property type="protein sequence ID" value="KAK7095030.1"/>
    <property type="molecule type" value="Genomic_DNA"/>
</dbReference>
<dbReference type="PRINTS" id="PR01857">
    <property type="entry name" value="ADAMTSFAMILY"/>
</dbReference>
<evidence type="ECO:0000256" key="3">
    <source>
        <dbReference type="ARBA" id="ARBA00022530"/>
    </source>
</evidence>
<gene>
    <name evidence="22" type="ORF">V1264_006491</name>
</gene>
<dbReference type="Pfam" id="PF01421">
    <property type="entry name" value="Reprolysin"/>
    <property type="match status" value="1"/>
</dbReference>
<evidence type="ECO:0000256" key="17">
    <source>
        <dbReference type="PROSITE-ProRule" id="PRU01005"/>
    </source>
</evidence>
<feature type="binding site" evidence="14">
    <location>
        <position position="421"/>
    </location>
    <ligand>
        <name>Ca(2+)</name>
        <dbReference type="ChEBI" id="CHEBI:29108"/>
        <label>2</label>
    </ligand>
</feature>
<dbReference type="GO" id="GO:0031012">
    <property type="term" value="C:extracellular matrix"/>
    <property type="evidence" value="ECO:0007669"/>
    <property type="project" value="TreeGrafter"/>
</dbReference>
<evidence type="ECO:0000256" key="18">
    <source>
        <dbReference type="SAM" id="SignalP"/>
    </source>
</evidence>
<comment type="caution">
    <text evidence="16">Lacks conserved residue(s) required for the propagation of feature annotation.</text>
</comment>
<feature type="disulfide bond" evidence="15">
    <location>
        <begin position="444"/>
        <end position="471"/>
    </location>
</feature>
<proteinExistence type="predicted"/>
<keyword evidence="6 18" id="KW-0732">Signal</keyword>
<dbReference type="Proteomes" id="UP001374579">
    <property type="component" value="Unassembled WGS sequence"/>
</dbReference>
<evidence type="ECO:0000256" key="8">
    <source>
        <dbReference type="ARBA" id="ARBA00022801"/>
    </source>
</evidence>
<reference evidence="22 23" key="1">
    <citation type="submission" date="2024-02" db="EMBL/GenBank/DDBJ databases">
        <title>Chromosome-scale genome assembly of the rough periwinkle Littorina saxatilis.</title>
        <authorList>
            <person name="De Jode A."/>
            <person name="Faria R."/>
            <person name="Formenti G."/>
            <person name="Sims Y."/>
            <person name="Smith T.P."/>
            <person name="Tracey A."/>
            <person name="Wood J.M.D."/>
            <person name="Zagrodzka Z.B."/>
            <person name="Johannesson K."/>
            <person name="Butlin R.K."/>
            <person name="Leder E.H."/>
        </authorList>
    </citation>
    <scope>NUCLEOTIDE SEQUENCE [LARGE SCALE GENOMIC DNA]</scope>
    <source>
        <strain evidence="22">Snail1</strain>
        <tissue evidence="22">Muscle</tissue>
    </source>
</reference>
<keyword evidence="12" id="KW-0325">Glycoprotein</keyword>
<evidence type="ECO:0000256" key="15">
    <source>
        <dbReference type="PIRSR" id="PIRSR613273-3"/>
    </source>
</evidence>
<feature type="disulfide bond" evidence="15">
    <location>
        <begin position="466"/>
        <end position="499"/>
    </location>
</feature>
<dbReference type="InterPro" id="IPR024079">
    <property type="entry name" value="MetalloPept_cat_dom_sf"/>
</dbReference>
<dbReference type="InterPro" id="IPR050439">
    <property type="entry name" value="ADAMTS_ADAMTS-like"/>
</dbReference>
<evidence type="ECO:0000256" key="1">
    <source>
        <dbReference type="ARBA" id="ARBA00004498"/>
    </source>
</evidence>
<keyword evidence="9 14" id="KW-0862">Zinc</keyword>
<dbReference type="Gene3D" id="3.40.390.10">
    <property type="entry name" value="Collagenase (Catalytic Domain)"/>
    <property type="match status" value="1"/>
</dbReference>
<evidence type="ECO:0000313" key="22">
    <source>
        <dbReference type="EMBL" id="KAK7095030.1"/>
    </source>
</evidence>
<feature type="binding site" evidence="14">
    <location>
        <position position="305"/>
    </location>
    <ligand>
        <name>Ca(2+)</name>
        <dbReference type="ChEBI" id="CHEBI:29108"/>
        <label>2</label>
    </ligand>
</feature>
<feature type="binding site" evidence="14">
    <location>
        <position position="312"/>
    </location>
    <ligand>
        <name>Ca(2+)</name>
        <dbReference type="ChEBI" id="CHEBI:29108"/>
        <label>1</label>
    </ligand>
</feature>
<feature type="disulfide bond" evidence="15">
    <location>
        <begin position="544"/>
        <end position="556"/>
    </location>
</feature>
<feature type="binding site" evidence="14 16">
    <location>
        <position position="366"/>
    </location>
    <ligand>
        <name>Zn(2+)</name>
        <dbReference type="ChEBI" id="CHEBI:29105"/>
        <note>catalytic</note>
    </ligand>
</feature>
<dbReference type="SMART" id="SM00254">
    <property type="entry name" value="ShKT"/>
    <property type="match status" value="6"/>
</dbReference>
<protein>
    <submittedName>
        <fullName evidence="22">Uncharacterized protein</fullName>
    </submittedName>
</protein>
<dbReference type="InterPro" id="IPR035914">
    <property type="entry name" value="Sperma_CUB_dom_sf"/>
</dbReference>
<keyword evidence="14" id="KW-0106">Calcium</keyword>
<dbReference type="PROSITE" id="PS50215">
    <property type="entry name" value="ADAM_MEPRO"/>
    <property type="match status" value="1"/>
</dbReference>
<feature type="disulfide bond" evidence="15">
    <location>
        <begin position="533"/>
        <end position="571"/>
    </location>
</feature>
<dbReference type="PROSITE" id="PS01180">
    <property type="entry name" value="CUB"/>
    <property type="match status" value="2"/>
</dbReference>
<organism evidence="22 23">
    <name type="scientific">Littorina saxatilis</name>
    <dbReference type="NCBI Taxonomy" id="31220"/>
    <lineage>
        <taxon>Eukaryota</taxon>
        <taxon>Metazoa</taxon>
        <taxon>Spiralia</taxon>
        <taxon>Lophotrochozoa</taxon>
        <taxon>Mollusca</taxon>
        <taxon>Gastropoda</taxon>
        <taxon>Caenogastropoda</taxon>
        <taxon>Littorinimorpha</taxon>
        <taxon>Littorinoidea</taxon>
        <taxon>Littorinidae</taxon>
        <taxon>Littorina</taxon>
    </lineage>
</organism>
<dbReference type="PANTHER" id="PTHR13723:SF20">
    <property type="entry name" value="A DISINTEGRIN AND METALLOPROTEINASE WITH THROMBOSPONDIN MOTIFS 13"/>
    <property type="match status" value="1"/>
</dbReference>
<dbReference type="CDD" id="cd04273">
    <property type="entry name" value="ZnMc_ADAMTS_like"/>
    <property type="match status" value="1"/>
</dbReference>
<dbReference type="Pfam" id="PF17771">
    <property type="entry name" value="ADAMTS_CR_2"/>
    <property type="match status" value="1"/>
</dbReference>
<feature type="binding site" evidence="14">
    <location>
        <position position="421"/>
    </location>
    <ligand>
        <name>Ca(2+)</name>
        <dbReference type="ChEBI" id="CHEBI:29108"/>
        <label>1</label>
    </ligand>
</feature>
<dbReference type="InterPro" id="IPR013273">
    <property type="entry name" value="ADAMTS/ADAMTS-like"/>
</dbReference>
<dbReference type="InterPro" id="IPR010294">
    <property type="entry name" value="ADAMTS_spacer1"/>
</dbReference>
<feature type="binding site" evidence="14">
    <location>
        <position position="222"/>
    </location>
    <ligand>
        <name>Ca(2+)</name>
        <dbReference type="ChEBI" id="CHEBI:29108"/>
        <label>1</label>
    </ligand>
</feature>
<dbReference type="InterPro" id="IPR000859">
    <property type="entry name" value="CUB_dom"/>
</dbReference>
<evidence type="ECO:0000256" key="12">
    <source>
        <dbReference type="ARBA" id="ARBA00023180"/>
    </source>
</evidence>
<evidence type="ECO:0000256" key="6">
    <source>
        <dbReference type="ARBA" id="ARBA00022729"/>
    </source>
</evidence>
<keyword evidence="8" id="KW-0378">Hydrolase</keyword>
<evidence type="ECO:0000313" key="23">
    <source>
        <dbReference type="Proteomes" id="UP001374579"/>
    </source>
</evidence>
<comment type="cofactor">
    <cofactor evidence="14">
        <name>Zn(2+)</name>
        <dbReference type="ChEBI" id="CHEBI:29105"/>
    </cofactor>
    <text evidence="14">Binds 1 zinc ion per subunit.</text>
</comment>
<dbReference type="SMART" id="SM00042">
    <property type="entry name" value="CUB"/>
    <property type="match status" value="2"/>
</dbReference>
<feature type="disulfide bond" evidence="15">
    <location>
        <begin position="340"/>
        <end position="418"/>
    </location>
</feature>
<dbReference type="Gene3D" id="2.60.120.290">
    <property type="entry name" value="Spermadhesin, CUB domain"/>
    <property type="match status" value="2"/>
</dbReference>
<dbReference type="Pfam" id="PF01562">
    <property type="entry name" value="Pep_M12B_propep"/>
    <property type="match status" value="1"/>
</dbReference>
<evidence type="ECO:0000259" key="21">
    <source>
        <dbReference type="PROSITE" id="PS51670"/>
    </source>
</evidence>
<feature type="binding site" evidence="14">
    <location>
        <position position="222"/>
    </location>
    <ligand>
        <name>Ca(2+)</name>
        <dbReference type="ChEBI" id="CHEBI:29108"/>
        <label>2</label>
    </ligand>
</feature>
<keyword evidence="10" id="KW-0482">Metalloprotease</keyword>
<dbReference type="CDD" id="cd00041">
    <property type="entry name" value="CUB"/>
    <property type="match status" value="1"/>
</dbReference>
<feature type="disulfide bond" evidence="17">
    <location>
        <begin position="1035"/>
        <end position="1069"/>
    </location>
</feature>
<evidence type="ECO:0000256" key="11">
    <source>
        <dbReference type="ARBA" id="ARBA00023157"/>
    </source>
</evidence>
<evidence type="ECO:0000259" key="20">
    <source>
        <dbReference type="PROSITE" id="PS50215"/>
    </source>
</evidence>
<evidence type="ECO:0000256" key="9">
    <source>
        <dbReference type="ARBA" id="ARBA00022833"/>
    </source>
</evidence>
<evidence type="ECO:0000259" key="19">
    <source>
        <dbReference type="PROSITE" id="PS01180"/>
    </source>
</evidence>
<dbReference type="GO" id="GO:0006508">
    <property type="term" value="P:proteolysis"/>
    <property type="evidence" value="ECO:0007669"/>
    <property type="project" value="UniProtKB-KW"/>
</dbReference>
<keyword evidence="23" id="KW-1185">Reference proteome</keyword>
<dbReference type="GO" id="GO:0004222">
    <property type="term" value="F:metalloendopeptidase activity"/>
    <property type="evidence" value="ECO:0007669"/>
    <property type="project" value="InterPro"/>
</dbReference>
<feature type="binding site" evidence="14 16">
    <location>
        <position position="372"/>
    </location>
    <ligand>
        <name>Zn(2+)</name>
        <dbReference type="ChEBI" id="CHEBI:29105"/>
        <note>catalytic</note>
    </ligand>
</feature>
<feature type="disulfide bond" evidence="15">
    <location>
        <begin position="493"/>
        <end position="504"/>
    </location>
</feature>
<dbReference type="InterPro" id="IPR041645">
    <property type="entry name" value="ADAMTS_CR_2"/>
</dbReference>
<evidence type="ECO:0000256" key="10">
    <source>
        <dbReference type="ARBA" id="ARBA00023049"/>
    </source>
</evidence>
<dbReference type="Gene3D" id="2.20.100.10">
    <property type="entry name" value="Thrombospondin type-1 (TSP1) repeat"/>
    <property type="match status" value="4"/>
</dbReference>
<evidence type="ECO:0000256" key="13">
    <source>
        <dbReference type="PIRSR" id="PIRSR613273-1"/>
    </source>
</evidence>
<feature type="domain" description="CUB" evidence="19">
    <location>
        <begin position="1328"/>
        <end position="1433"/>
    </location>
</feature>
<feature type="binding site" evidence="14">
    <location>
        <position position="305"/>
    </location>
    <ligand>
        <name>Ca(2+)</name>
        <dbReference type="ChEBI" id="CHEBI:29108"/>
        <label>1</label>
    </ligand>
</feature>
<keyword evidence="3" id="KW-0272">Extracellular matrix</keyword>
<feature type="disulfide bond" evidence="15">
    <location>
        <begin position="294"/>
        <end position="346"/>
    </location>
</feature>
<feature type="domain" description="CUB" evidence="19">
    <location>
        <begin position="1442"/>
        <end position="1550"/>
    </location>
</feature>
<dbReference type="InterPro" id="IPR003582">
    <property type="entry name" value="ShKT_dom"/>
</dbReference>
<evidence type="ECO:0000256" key="7">
    <source>
        <dbReference type="ARBA" id="ARBA00022737"/>
    </source>
</evidence>
<comment type="subcellular location">
    <subcellularLocation>
        <location evidence="1">Secreted</location>
        <location evidence="1">Extracellular space</location>
        <location evidence="1">Extracellular matrix</location>
    </subcellularLocation>
</comment>
<feature type="binding site" evidence="14 16">
    <location>
        <position position="362"/>
    </location>
    <ligand>
        <name>Zn(2+)</name>
        <dbReference type="ChEBI" id="CHEBI:29105"/>
        <note>catalytic</note>
    </ligand>
</feature>
<dbReference type="SUPFAM" id="SSF82895">
    <property type="entry name" value="TSP-1 type 1 repeat"/>
    <property type="match status" value="4"/>
</dbReference>
<dbReference type="Gene3D" id="3.40.1620.60">
    <property type="match status" value="1"/>
</dbReference>
<keyword evidence="5 14" id="KW-0479">Metal-binding</keyword>
<dbReference type="SUPFAM" id="SSF55486">
    <property type="entry name" value="Metalloproteases ('zincins'), catalytic domain"/>
    <property type="match status" value="1"/>
</dbReference>
<dbReference type="FunFam" id="2.20.100.10:FF:000005">
    <property type="entry name" value="ADAM metallopeptidase with thrombospondin type 1 motif 9"/>
    <property type="match status" value="1"/>
</dbReference>
<dbReference type="InterPro" id="IPR001590">
    <property type="entry name" value="Peptidase_M12B"/>
</dbReference>
<keyword evidence="7" id="KW-0677">Repeat</keyword>
<keyword evidence="2" id="KW-0964">Secreted</keyword>
<evidence type="ECO:0000256" key="5">
    <source>
        <dbReference type="ARBA" id="ARBA00022723"/>
    </source>
</evidence>
<dbReference type="SUPFAM" id="SSF49854">
    <property type="entry name" value="Spermadhesin, CUB domain"/>
    <property type="match status" value="2"/>
</dbReference>
<feature type="signal peptide" evidence="18">
    <location>
        <begin position="1"/>
        <end position="17"/>
    </location>
</feature>
<dbReference type="Pfam" id="PF00431">
    <property type="entry name" value="CUB"/>
    <property type="match status" value="1"/>
</dbReference>
<dbReference type="FunFam" id="2.20.100.10:FF:000001">
    <property type="entry name" value="semaphorin-5A isoform X1"/>
    <property type="match status" value="1"/>
</dbReference>
<feature type="domain" description="Peptidase M12B" evidence="20">
    <location>
        <begin position="219"/>
        <end position="423"/>
    </location>
</feature>
<comment type="caution">
    <text evidence="22">The sequence shown here is derived from an EMBL/GenBank/DDBJ whole genome shotgun (WGS) entry which is preliminary data.</text>
</comment>
<dbReference type="SMART" id="SM00209">
    <property type="entry name" value="TSP1"/>
    <property type="match status" value="4"/>
</dbReference>
<dbReference type="InterPro" id="IPR000884">
    <property type="entry name" value="TSP1_rpt"/>
</dbReference>
<dbReference type="PROSITE" id="PS51670">
    <property type="entry name" value="SHKT"/>
    <property type="match status" value="1"/>
</dbReference>
<feature type="disulfide bond" evidence="15">
    <location>
        <begin position="379"/>
        <end position="402"/>
    </location>
</feature>
<sequence>MKPIVLTVFLFVGCIVAESDFHSDLPPADLQKYFGVQVRENVPMYEVVSPVHIKGSRHRRSLLAAKEPLRYDLTAFGEDFKLHLEHNDHLIAPGCLVHFMQSNGTKKVRSCPTHKDDCYYHGASLTHNGSDVALSTCNGLHGLIRLPDRDHDLWIQPVEDRHVDRVRRSTSGGALEQPHIIYKRAVEERDCATQGMPEVNQLVSEAESLGRVRRGAGEKFAEMLLVADTTMADHYKEKLREYLLTVANVAARVLLDRSIGTPLHFTVVKIQILDVDQPGLVINEDAEDTLDSFCTWQEQHNPRDDSNPQHYDGASLFTRKDIVHNGVRDTTGYATVSGMCGEKTRCSINEDNGLGVGLTLAHETGHTLGMVHDGSGNNCDNGKNVMSSMGGGGHTAMMWSTCSRQAYTQFLGTTEAECLNDQPQSSIAMSKDLPGVVYDGDEQCEMYVGAGSTLCLGTNMVQGDECSHLVCFDPQQTGTCKGDSVPRLDGTMCGDRKYCMHGQCVDIGLNGPQPRNGAWSAWETEWSACSRKCGGGVRVRRRKCDNPKPRLGGSDCPGSSIVAEICNVQACKKSEEEFRADQCAMTDSIPVNGQRHHWVPVNMLGEQECELHCRVDGQRTVLLRHINGKGWYQDGTTCASATASFGRCVDGKCRSFGCDGKTGSQYQFDRCGVCGGQGNTCSKQSGAYNKGRKHEYVTFVTVPKGSTDVNIKNDNKFTQMSVKVAGKRLFSEDGGEADQSGTYTAEAIVVDYKSPSSGEESISISGPLPEPVEAQVWRKFDDSEFQGVAPQINFEYFVPSASQPTSNYQWTARNGACTKTCGGGVYNRIITCTRRGGGAQVDDHLCDLRQKPAMTGSACNNQACPPRWRTGQFGQCSKTCGGGQQTRAVDCVQARGGREEVVAVGSCPANSRPSATQRCNINPCPAIWVSGDWSACSLTCGKGVHTRSVQCVKDDGSRQKVADSQCPSDSKPAPTEACINAVCSPDITGDACKDTDGTCASYGLTMCQDYASFAKQSCMKHCAFCTPDGTVGAICENKNKDCEGYGNSICAGEYTEWARSNCAKLCGYCGGSVSGGGGGAACEDKNDQCSGYGASVCTGDYADWAKDNCAKLCGHCGGTSTGITDNNSGTGGGGGSGGGSSTGSTASGACEDKSGDCGGYGQSVCSGQYADWAKDNCAKYCGHCTTGATGGAGAGGGSSGGSAGGTSTGAGAACQDKNEQCSGYGASVCTGDYADWAKDNCAKMCGVCGSTGTSTSNNNSGGGGGGAVAASSSTGNCVDVSADCAGYGADVCTSYADWAAANCQKSCNKCGNRRRRSVLAPPPPRPLCNNVLTDPVGSLSLIGRPVDASCSQIIVAPIGSRIQLSFTDLRISCKEGDWLEVREEGGKKKGKKMKRDLCDLPAPVQWTTTGHIVTIKLSVATPGHGYNMSYRVEKSPDVQHGCDRLLTNPSGAVASPGFPAPYRHNKLCLTTIVAPPNFTVRLNFDLFRLDSEKCGKDTVTVYDEEYGNKDVFCGTWPDLTWQSKGNRVKVVFASDQMKNGPGFLASYKFIAP</sequence>
<feature type="chain" id="PRO_5042836836" evidence="18">
    <location>
        <begin position="18"/>
        <end position="1552"/>
    </location>
</feature>
<dbReference type="GO" id="GO:0046872">
    <property type="term" value="F:metal ion binding"/>
    <property type="evidence" value="ECO:0007669"/>
    <property type="project" value="UniProtKB-KW"/>
</dbReference>
<dbReference type="GO" id="GO:0030198">
    <property type="term" value="P:extracellular matrix organization"/>
    <property type="evidence" value="ECO:0007669"/>
    <property type="project" value="InterPro"/>
</dbReference>
<keyword evidence="4" id="KW-0645">Protease</keyword>
<dbReference type="Pfam" id="PF05986">
    <property type="entry name" value="ADAMTS_spacer1"/>
    <property type="match status" value="1"/>
</dbReference>
<dbReference type="Pfam" id="PF19030">
    <property type="entry name" value="TSP1_ADAMTS"/>
    <property type="match status" value="3"/>
</dbReference>
<feature type="binding site" description="in inhibited form" evidence="14">
    <location>
        <position position="191"/>
    </location>
    <ligand>
        <name>Zn(2+)</name>
        <dbReference type="ChEBI" id="CHEBI:29105"/>
        <note>catalytic</note>
    </ligand>
</feature>
<evidence type="ECO:0000256" key="14">
    <source>
        <dbReference type="PIRSR" id="PIRSR613273-2"/>
    </source>
</evidence>
<dbReference type="PROSITE" id="PS50092">
    <property type="entry name" value="TSP1"/>
    <property type="match status" value="3"/>
</dbReference>
<dbReference type="InterPro" id="IPR036383">
    <property type="entry name" value="TSP1_rpt_sf"/>
</dbReference>
<dbReference type="PANTHER" id="PTHR13723">
    <property type="entry name" value="ADAMTS A DISINTEGRIN AND METALLOPROTEASE WITH THROMBOSPONDIN MOTIFS PROTEASE"/>
    <property type="match status" value="1"/>
</dbReference>
<dbReference type="Gene3D" id="2.60.120.830">
    <property type="match status" value="1"/>
</dbReference>
<feature type="binding site" evidence="14">
    <location>
        <position position="418"/>
    </location>
    <ligand>
        <name>Ca(2+)</name>
        <dbReference type="ChEBI" id="CHEBI:29108"/>
        <label>1</label>
    </ligand>
</feature>
<name>A0AAN9G5V8_9CAEN</name>